<dbReference type="Proteomes" id="UP000694426">
    <property type="component" value="Unplaced"/>
</dbReference>
<feature type="region of interest" description="Disordered" evidence="1">
    <location>
        <begin position="29"/>
        <end position="54"/>
    </location>
</feature>
<dbReference type="Ensembl" id="ENSABRT00000021957.1">
    <property type="protein sequence ID" value="ENSABRP00000015407.1"/>
    <property type="gene ID" value="ENSABRG00000013547.1"/>
</dbReference>
<dbReference type="AlphaFoldDB" id="A0A8B9C6R5"/>
<evidence type="ECO:0000256" key="1">
    <source>
        <dbReference type="SAM" id="MobiDB-lite"/>
    </source>
</evidence>
<accession>A0A8B9C6R5</accession>
<proteinExistence type="predicted"/>
<reference evidence="2" key="1">
    <citation type="submission" date="2025-08" db="UniProtKB">
        <authorList>
            <consortium name="Ensembl"/>
        </authorList>
    </citation>
    <scope>IDENTIFICATION</scope>
</reference>
<keyword evidence="3" id="KW-1185">Reference proteome</keyword>
<name>A0A8B9C6R5_9AVES</name>
<evidence type="ECO:0000313" key="3">
    <source>
        <dbReference type="Proteomes" id="UP000694426"/>
    </source>
</evidence>
<evidence type="ECO:0000313" key="2">
    <source>
        <dbReference type="Ensembl" id="ENSABRP00000015407.1"/>
    </source>
</evidence>
<protein>
    <submittedName>
        <fullName evidence="2">Uncharacterized protein</fullName>
    </submittedName>
</protein>
<reference evidence="2" key="2">
    <citation type="submission" date="2025-09" db="UniProtKB">
        <authorList>
            <consortium name="Ensembl"/>
        </authorList>
    </citation>
    <scope>IDENTIFICATION</scope>
</reference>
<sequence>MVPSTGTTTHQPSAAPLVWAGGRGLFLAPRGTGTHHLPWPPAPAGSTGRSAPHPWLLRERGERGQHLQEMGHKGARGGLQAMCARLRGRSPGLSPPCHQRGWGE</sequence>
<organism evidence="2 3">
    <name type="scientific">Anser brachyrhynchus</name>
    <name type="common">Pink-footed goose</name>
    <dbReference type="NCBI Taxonomy" id="132585"/>
    <lineage>
        <taxon>Eukaryota</taxon>
        <taxon>Metazoa</taxon>
        <taxon>Chordata</taxon>
        <taxon>Craniata</taxon>
        <taxon>Vertebrata</taxon>
        <taxon>Euteleostomi</taxon>
        <taxon>Archelosauria</taxon>
        <taxon>Archosauria</taxon>
        <taxon>Dinosauria</taxon>
        <taxon>Saurischia</taxon>
        <taxon>Theropoda</taxon>
        <taxon>Coelurosauria</taxon>
        <taxon>Aves</taxon>
        <taxon>Neognathae</taxon>
        <taxon>Galloanserae</taxon>
        <taxon>Anseriformes</taxon>
        <taxon>Anatidae</taxon>
        <taxon>Anserinae</taxon>
        <taxon>Anser</taxon>
    </lineage>
</organism>